<evidence type="ECO:0000256" key="1">
    <source>
        <dbReference type="ARBA" id="ARBA00022722"/>
    </source>
</evidence>
<proteinExistence type="predicted"/>
<name>A0A0F4G827_9PEZI</name>
<evidence type="ECO:0000256" key="3">
    <source>
        <dbReference type="ARBA" id="ARBA00022839"/>
    </source>
</evidence>
<dbReference type="Proteomes" id="UP000033647">
    <property type="component" value="Unassembled WGS sequence"/>
</dbReference>
<dbReference type="InterPro" id="IPR036397">
    <property type="entry name" value="RNaseH_sf"/>
</dbReference>
<reference evidence="4 5" key="1">
    <citation type="submission" date="2015-03" db="EMBL/GenBank/DDBJ databases">
        <title>RNA-seq based gene annotation and comparative genomics of four Zymoseptoria species reveal species-specific pathogenicity related genes and transposable element activity.</title>
        <authorList>
            <person name="Grandaubert J."/>
            <person name="Bhattacharyya A."/>
            <person name="Stukenbrock E.H."/>
        </authorList>
    </citation>
    <scope>NUCLEOTIDE SEQUENCE [LARGE SCALE GENOMIC DNA]</scope>
    <source>
        <strain evidence="4 5">Zb18110</strain>
    </source>
</reference>
<gene>
    <name evidence="4" type="ORF">TI39_contig4309g00017</name>
</gene>
<evidence type="ECO:0000256" key="2">
    <source>
        <dbReference type="ARBA" id="ARBA00022801"/>
    </source>
</evidence>
<keyword evidence="1" id="KW-0540">Nuclease</keyword>
<dbReference type="GO" id="GO:0004527">
    <property type="term" value="F:exonuclease activity"/>
    <property type="evidence" value="ECO:0007669"/>
    <property type="project" value="UniProtKB-KW"/>
</dbReference>
<organism evidence="4 5">
    <name type="scientific">Zymoseptoria brevis</name>
    <dbReference type="NCBI Taxonomy" id="1047168"/>
    <lineage>
        <taxon>Eukaryota</taxon>
        <taxon>Fungi</taxon>
        <taxon>Dikarya</taxon>
        <taxon>Ascomycota</taxon>
        <taxon>Pezizomycotina</taxon>
        <taxon>Dothideomycetes</taxon>
        <taxon>Dothideomycetidae</taxon>
        <taxon>Mycosphaerellales</taxon>
        <taxon>Mycosphaerellaceae</taxon>
        <taxon>Zymoseptoria</taxon>
    </lineage>
</organism>
<dbReference type="PANTHER" id="PTHR12801:SF45">
    <property type="entry name" value="RNA EXONUCLEASE 4"/>
    <property type="match status" value="1"/>
</dbReference>
<protein>
    <recommendedName>
        <fullName evidence="6">Exonuclease domain-containing protein</fullName>
    </recommendedName>
</protein>
<keyword evidence="3" id="KW-0269">Exonuclease</keyword>
<evidence type="ECO:0008006" key="6">
    <source>
        <dbReference type="Google" id="ProtNLM"/>
    </source>
</evidence>
<dbReference type="STRING" id="1047168.A0A0F4G827"/>
<comment type="caution">
    <text evidence="4">The sequence shown here is derived from an EMBL/GenBank/DDBJ whole genome shotgun (WGS) entry which is preliminary data.</text>
</comment>
<dbReference type="InterPro" id="IPR012337">
    <property type="entry name" value="RNaseH-like_sf"/>
</dbReference>
<evidence type="ECO:0000313" key="4">
    <source>
        <dbReference type="EMBL" id="KJX93469.1"/>
    </source>
</evidence>
<keyword evidence="2" id="KW-0378">Hydrolase</keyword>
<dbReference type="GO" id="GO:0003676">
    <property type="term" value="F:nucleic acid binding"/>
    <property type="evidence" value="ECO:0007669"/>
    <property type="project" value="InterPro"/>
</dbReference>
<dbReference type="AlphaFoldDB" id="A0A0F4G827"/>
<dbReference type="PANTHER" id="PTHR12801">
    <property type="entry name" value="RNA EXONUCLEASE REXO1 / RECO3 FAMILY MEMBER-RELATED"/>
    <property type="match status" value="1"/>
</dbReference>
<dbReference type="Gene3D" id="3.30.420.10">
    <property type="entry name" value="Ribonuclease H-like superfamily/Ribonuclease H"/>
    <property type="match status" value="1"/>
</dbReference>
<dbReference type="EMBL" id="LAFY01004268">
    <property type="protein sequence ID" value="KJX93469.1"/>
    <property type="molecule type" value="Genomic_DNA"/>
</dbReference>
<sequence length="157" mass="17180">MVPYPHKPKVTLAFPSHIKGCGVDFHNIKPENGAVDNEVAEKMFAEIMKDLPVIMHAAKGDMAAFQHLDPFKGASEVVDTQQMYSSGRGHNPGLQTCAAAYLGRSIQQDGHTPVEDATATMELYLLKKPYDRAAKKAKLISEGKNTISGPVFHSSEW</sequence>
<dbReference type="OrthoDB" id="8191639at2759"/>
<evidence type="ECO:0000313" key="5">
    <source>
        <dbReference type="Proteomes" id="UP000033647"/>
    </source>
</evidence>
<dbReference type="SUPFAM" id="SSF53098">
    <property type="entry name" value="Ribonuclease H-like"/>
    <property type="match status" value="1"/>
</dbReference>
<dbReference type="GO" id="GO:0005634">
    <property type="term" value="C:nucleus"/>
    <property type="evidence" value="ECO:0007669"/>
    <property type="project" value="TreeGrafter"/>
</dbReference>
<accession>A0A0F4G827</accession>
<dbReference type="InterPro" id="IPR047021">
    <property type="entry name" value="REXO1/3/4-like"/>
</dbReference>
<keyword evidence="5" id="KW-1185">Reference proteome</keyword>